<comment type="caution">
    <text evidence="1">The sequence shown here is derived from an EMBL/GenBank/DDBJ whole genome shotgun (WGS) entry which is preliminary data.</text>
</comment>
<dbReference type="RefSeq" id="WP_172114922.1">
    <property type="nucleotide sequence ID" value="NZ_JABFDM010000005.1"/>
</dbReference>
<name>A0ABX2CNZ7_9BRAD</name>
<dbReference type="EMBL" id="JABFDN010000020">
    <property type="protein sequence ID" value="NPU69673.1"/>
    <property type="molecule type" value="Genomic_DNA"/>
</dbReference>
<proteinExistence type="predicted"/>
<evidence type="ECO:0000313" key="2">
    <source>
        <dbReference type="Proteomes" id="UP000886476"/>
    </source>
</evidence>
<sequence length="75" mass="8896">MEVEVQKKRRRRVKQTMTLAERLQQTAREARDMAKRLPPGIEQARQLRRAREAEAIVELDRFLTAPARSTPRRSR</sequence>
<accession>A0ABX2CNZ7</accession>
<gene>
    <name evidence="1" type="ORF">HL667_32035</name>
</gene>
<evidence type="ECO:0008006" key="3">
    <source>
        <dbReference type="Google" id="ProtNLM"/>
    </source>
</evidence>
<reference evidence="1" key="1">
    <citation type="submission" date="2020-05" db="EMBL/GenBank/DDBJ databases">
        <title>Nod-independent and nitrogen-fixing Bradyrhizobium aeschynomene sp. nov. isolated from nodules of Aeschynomene indica.</title>
        <authorList>
            <person name="Zhang Z."/>
        </authorList>
    </citation>
    <scope>NUCLEOTIDE SEQUENCE</scope>
    <source>
        <strain evidence="1">83012</strain>
    </source>
</reference>
<evidence type="ECO:0000313" key="1">
    <source>
        <dbReference type="EMBL" id="NPU69673.1"/>
    </source>
</evidence>
<organism evidence="1 2">
    <name type="scientific">Bradyrhizobium aeschynomenes</name>
    <dbReference type="NCBI Taxonomy" id="2734909"/>
    <lineage>
        <taxon>Bacteria</taxon>
        <taxon>Pseudomonadati</taxon>
        <taxon>Pseudomonadota</taxon>
        <taxon>Alphaproteobacteria</taxon>
        <taxon>Hyphomicrobiales</taxon>
        <taxon>Nitrobacteraceae</taxon>
        <taxon>Bradyrhizobium</taxon>
    </lineage>
</organism>
<dbReference type="Proteomes" id="UP000886476">
    <property type="component" value="Unassembled WGS sequence"/>
</dbReference>
<protein>
    <recommendedName>
        <fullName evidence="3">Transcriptional regulator</fullName>
    </recommendedName>
</protein>
<keyword evidence="2" id="KW-1185">Reference proteome</keyword>